<dbReference type="GO" id="GO:0003677">
    <property type="term" value="F:DNA binding"/>
    <property type="evidence" value="ECO:0007669"/>
    <property type="project" value="UniProtKB-KW"/>
</dbReference>
<gene>
    <name evidence="1" type="ORF">NCTC10616_01720</name>
</gene>
<dbReference type="Proteomes" id="UP000254193">
    <property type="component" value="Unassembled WGS sequence"/>
</dbReference>
<evidence type="ECO:0000313" key="2">
    <source>
        <dbReference type="Proteomes" id="UP000254193"/>
    </source>
</evidence>
<dbReference type="EMBL" id="UGRO01000002">
    <property type="protein sequence ID" value="SUA18009.1"/>
    <property type="molecule type" value="Genomic_DNA"/>
</dbReference>
<proteinExistence type="predicted"/>
<keyword evidence="2" id="KW-1185">Reference proteome</keyword>
<dbReference type="AlphaFoldDB" id="A0A378VMK8"/>
<evidence type="ECO:0000313" key="1">
    <source>
        <dbReference type="EMBL" id="SUA18009.1"/>
    </source>
</evidence>
<protein>
    <submittedName>
        <fullName evidence="1">Putative DNA-binding protein</fullName>
    </submittedName>
</protein>
<name>A0A378VMK8_NEILA</name>
<accession>A0A378VMK8</accession>
<organism evidence="1 2">
    <name type="scientific">Neisseria lactamica</name>
    <dbReference type="NCBI Taxonomy" id="486"/>
    <lineage>
        <taxon>Bacteria</taxon>
        <taxon>Pseudomonadati</taxon>
        <taxon>Pseudomonadota</taxon>
        <taxon>Betaproteobacteria</taxon>
        <taxon>Neisseriales</taxon>
        <taxon>Neisseriaceae</taxon>
        <taxon>Neisseria</taxon>
    </lineage>
</organism>
<reference evidence="1 2" key="1">
    <citation type="submission" date="2018-06" db="EMBL/GenBank/DDBJ databases">
        <authorList>
            <consortium name="Pathogen Informatics"/>
            <person name="Doyle S."/>
        </authorList>
    </citation>
    <scope>NUCLEOTIDE SEQUENCE [LARGE SCALE GENOMIC DNA]</scope>
    <source>
        <strain evidence="1 2">NCTC10616</strain>
    </source>
</reference>
<sequence>MVDLMDLLQPGDNGFICQINEGDNNNISFYDSPSNELFAEIEKLKLIISHQKELILHKDQMLQQKTDENVLLKELVSSLRSKSIRMPSERKTAGSRLAVFFIE</sequence>
<keyword evidence="1" id="KW-0238">DNA-binding</keyword>